<dbReference type="InterPro" id="IPR007404">
    <property type="entry name" value="YdjM-like"/>
</dbReference>
<dbReference type="EMBL" id="CP036263">
    <property type="protein sequence ID" value="QDT00545.1"/>
    <property type="molecule type" value="Genomic_DNA"/>
</dbReference>
<name>A0A517N088_9BACT</name>
<dbReference type="Proteomes" id="UP000319852">
    <property type="component" value="Chromosome"/>
</dbReference>
<evidence type="ECO:0000256" key="2">
    <source>
        <dbReference type="SAM" id="Phobius"/>
    </source>
</evidence>
<keyword evidence="4" id="KW-1185">Reference proteome</keyword>
<proteinExistence type="predicted"/>
<dbReference type="RefSeq" id="WP_145062128.1">
    <property type="nucleotide sequence ID" value="NZ_CP036263.1"/>
</dbReference>
<dbReference type="KEGG" id="amob:HG15A2_38830"/>
<keyword evidence="2" id="KW-1133">Transmembrane helix</keyword>
<evidence type="ECO:0008006" key="5">
    <source>
        <dbReference type="Google" id="ProtNLM"/>
    </source>
</evidence>
<feature type="transmembrane region" description="Helical" evidence="2">
    <location>
        <begin position="112"/>
        <end position="132"/>
    </location>
</feature>
<feature type="compositionally biased region" description="Basic and acidic residues" evidence="1">
    <location>
        <begin position="245"/>
        <end position="255"/>
    </location>
</feature>
<dbReference type="AlphaFoldDB" id="A0A517N088"/>
<feature type="region of interest" description="Disordered" evidence="1">
    <location>
        <begin position="244"/>
        <end position="275"/>
    </location>
</feature>
<protein>
    <recommendedName>
        <fullName evidence="5">Metal-dependent hydrolase</fullName>
    </recommendedName>
</protein>
<keyword evidence="2" id="KW-0812">Transmembrane</keyword>
<evidence type="ECO:0000313" key="4">
    <source>
        <dbReference type="Proteomes" id="UP000319852"/>
    </source>
</evidence>
<gene>
    <name evidence="3" type="ORF">HG15A2_38830</name>
</gene>
<organism evidence="3 4">
    <name type="scientific">Adhaeretor mobilis</name>
    <dbReference type="NCBI Taxonomy" id="1930276"/>
    <lineage>
        <taxon>Bacteria</taxon>
        <taxon>Pseudomonadati</taxon>
        <taxon>Planctomycetota</taxon>
        <taxon>Planctomycetia</taxon>
        <taxon>Pirellulales</taxon>
        <taxon>Lacipirellulaceae</taxon>
        <taxon>Adhaeretor</taxon>
    </lineage>
</organism>
<dbReference type="Pfam" id="PF04307">
    <property type="entry name" value="YdjM"/>
    <property type="match status" value="1"/>
</dbReference>
<accession>A0A517N088</accession>
<sequence length="297" mass="32684">MSNFRTHVTVSTVLGIGYTGVGALKGLPIESAVVAGGLCGVAGMLPDIDSDSGIPLRETMGFAAAVAPVMLMDRFQDMGMNYEQLVLAGGLSYLFVRFAITRLIARYTVHRGMWHSIPAVLIFTGIAFLVSGTENLQLRYFKAGGVLLGSLSHLMMDELNSIEWKGGRWRFKRSFGTALKMYGKSWWANFSTYGKLALVGVLILSEPAIMEEYGQLSPVVVDRGAFRDRLRGDPDAGQALIVEGSPRDGYPRTTDEPYAPVLDADGNPIPLSERPPEIRRDRTIYDTAKRVWKSWID</sequence>
<feature type="transmembrane region" description="Helical" evidence="2">
    <location>
        <begin position="82"/>
        <end position="100"/>
    </location>
</feature>
<evidence type="ECO:0000256" key="1">
    <source>
        <dbReference type="SAM" id="MobiDB-lite"/>
    </source>
</evidence>
<dbReference type="OrthoDB" id="5295350at2"/>
<evidence type="ECO:0000313" key="3">
    <source>
        <dbReference type="EMBL" id="QDT00545.1"/>
    </source>
</evidence>
<keyword evidence="2" id="KW-0472">Membrane</keyword>
<reference evidence="3 4" key="1">
    <citation type="submission" date="2019-02" db="EMBL/GenBank/DDBJ databases">
        <title>Deep-cultivation of Planctomycetes and their phenomic and genomic characterization uncovers novel biology.</title>
        <authorList>
            <person name="Wiegand S."/>
            <person name="Jogler M."/>
            <person name="Boedeker C."/>
            <person name="Pinto D."/>
            <person name="Vollmers J."/>
            <person name="Rivas-Marin E."/>
            <person name="Kohn T."/>
            <person name="Peeters S.H."/>
            <person name="Heuer A."/>
            <person name="Rast P."/>
            <person name="Oberbeckmann S."/>
            <person name="Bunk B."/>
            <person name="Jeske O."/>
            <person name="Meyerdierks A."/>
            <person name="Storesund J.E."/>
            <person name="Kallscheuer N."/>
            <person name="Luecker S."/>
            <person name="Lage O.M."/>
            <person name="Pohl T."/>
            <person name="Merkel B.J."/>
            <person name="Hornburger P."/>
            <person name="Mueller R.-W."/>
            <person name="Bruemmer F."/>
            <person name="Labrenz M."/>
            <person name="Spormann A.M."/>
            <person name="Op den Camp H."/>
            <person name="Overmann J."/>
            <person name="Amann R."/>
            <person name="Jetten M.S.M."/>
            <person name="Mascher T."/>
            <person name="Medema M.H."/>
            <person name="Devos D.P."/>
            <person name="Kaster A.-K."/>
            <person name="Ovreas L."/>
            <person name="Rohde M."/>
            <person name="Galperin M.Y."/>
            <person name="Jogler C."/>
        </authorList>
    </citation>
    <scope>NUCLEOTIDE SEQUENCE [LARGE SCALE GENOMIC DNA]</scope>
    <source>
        <strain evidence="3 4">HG15A2</strain>
    </source>
</reference>